<keyword evidence="4" id="KW-1185">Reference proteome</keyword>
<dbReference type="InterPro" id="IPR025291">
    <property type="entry name" value="DUF4153"/>
</dbReference>
<dbReference type="AlphaFoldDB" id="A0A5C5YXX9"/>
<dbReference type="RefSeq" id="WP_146395005.1">
    <property type="nucleotide sequence ID" value="NZ_SJPJ01000001.1"/>
</dbReference>
<protein>
    <submittedName>
        <fullName evidence="3">Uncharacterized protein</fullName>
    </submittedName>
</protein>
<proteinExistence type="predicted"/>
<keyword evidence="2" id="KW-0472">Membrane</keyword>
<dbReference type="OrthoDB" id="230726at2"/>
<accession>A0A5C5YXX9</accession>
<dbReference type="Proteomes" id="UP000315010">
    <property type="component" value="Unassembled WGS sequence"/>
</dbReference>
<evidence type="ECO:0000313" key="4">
    <source>
        <dbReference type="Proteomes" id="UP000315010"/>
    </source>
</evidence>
<feature type="transmembrane region" description="Helical" evidence="2">
    <location>
        <begin position="379"/>
        <end position="397"/>
    </location>
</feature>
<sequence>MSDDLSSSAAFPADEAPTAKVSSAEDDSPITPARALTPVRSRELFAVIAWTALADVLIFRSDGFTGPALFFALVPILFWIGCYKFLMPRHGLTISFLLLLVALRLLWMGSQLTLFAGVVLTIALSMVAAGAMPYVLEGIAFASRVLFEGAARIAQYRFRAATENQASRKRSTATWLLPVVSVMVFGTLFILANPDLVNRTTSYLADLADYVWRWFSVESAWEIPFCIFALLIGAGFLCPRLPMFRFGPQTEFIEIPDERQTSDWLPAFRNSLVTLIALFALYLCFEFVTLWKREFPEGFYYAGYAHQGAAWLTVALALATLLLSAIFNGKVLQDPRVTHLRWLAWFWSALNLLLALAVYNRLTIYVGYNGMTRMRTVGFFGITVVVIGFLLVLYKIANHRSFWWLVRYQLMAVMVTIIAFSLFPVDYVAHRYNANRVNDGYLPPSVMVAVKQINDEGMLTLLSLTDHPDQTIREGVQALLANRQSEIETNLRESTSDWKEYQASDAMLLQQLRQNQATWAPYLDSPGLRTTVINRFKNYAMKWY</sequence>
<comment type="caution">
    <text evidence="3">The sequence shown here is derived from an EMBL/GenBank/DDBJ whole genome shotgun (WGS) entry which is preliminary data.</text>
</comment>
<feature type="transmembrane region" description="Helical" evidence="2">
    <location>
        <begin position="173"/>
        <end position="192"/>
    </location>
</feature>
<feature type="transmembrane region" description="Helical" evidence="2">
    <location>
        <begin position="67"/>
        <end position="86"/>
    </location>
</feature>
<evidence type="ECO:0000256" key="2">
    <source>
        <dbReference type="SAM" id="Phobius"/>
    </source>
</evidence>
<feature type="transmembrane region" description="Helical" evidence="2">
    <location>
        <begin position="212"/>
        <end position="237"/>
    </location>
</feature>
<keyword evidence="2" id="KW-0812">Transmembrane</keyword>
<keyword evidence="2" id="KW-1133">Transmembrane helix</keyword>
<reference evidence="3 4" key="1">
    <citation type="submission" date="2019-02" db="EMBL/GenBank/DDBJ databases">
        <title>Deep-cultivation of Planctomycetes and their phenomic and genomic characterization uncovers novel biology.</title>
        <authorList>
            <person name="Wiegand S."/>
            <person name="Jogler M."/>
            <person name="Boedeker C."/>
            <person name="Pinto D."/>
            <person name="Vollmers J."/>
            <person name="Rivas-Marin E."/>
            <person name="Kohn T."/>
            <person name="Peeters S.H."/>
            <person name="Heuer A."/>
            <person name="Rast P."/>
            <person name="Oberbeckmann S."/>
            <person name="Bunk B."/>
            <person name="Jeske O."/>
            <person name="Meyerdierks A."/>
            <person name="Storesund J.E."/>
            <person name="Kallscheuer N."/>
            <person name="Luecker S."/>
            <person name="Lage O.M."/>
            <person name="Pohl T."/>
            <person name="Merkel B.J."/>
            <person name="Hornburger P."/>
            <person name="Mueller R.-W."/>
            <person name="Bruemmer F."/>
            <person name="Labrenz M."/>
            <person name="Spormann A.M."/>
            <person name="Op Den Camp H."/>
            <person name="Overmann J."/>
            <person name="Amann R."/>
            <person name="Jetten M.S.M."/>
            <person name="Mascher T."/>
            <person name="Medema M.H."/>
            <person name="Devos D.P."/>
            <person name="Kaster A.-K."/>
            <person name="Ovreas L."/>
            <person name="Rohde M."/>
            <person name="Galperin M.Y."/>
            <person name="Jogler C."/>
        </authorList>
    </citation>
    <scope>NUCLEOTIDE SEQUENCE [LARGE SCALE GENOMIC DNA]</scope>
    <source>
        <strain evidence="3 4">CA13</strain>
    </source>
</reference>
<feature type="transmembrane region" description="Helical" evidence="2">
    <location>
        <begin position="267"/>
        <end position="288"/>
    </location>
</feature>
<feature type="transmembrane region" description="Helical" evidence="2">
    <location>
        <begin position="404"/>
        <end position="423"/>
    </location>
</feature>
<organism evidence="3 4">
    <name type="scientific">Novipirellula herctigrandis</name>
    <dbReference type="NCBI Taxonomy" id="2527986"/>
    <lineage>
        <taxon>Bacteria</taxon>
        <taxon>Pseudomonadati</taxon>
        <taxon>Planctomycetota</taxon>
        <taxon>Planctomycetia</taxon>
        <taxon>Pirellulales</taxon>
        <taxon>Pirellulaceae</taxon>
        <taxon>Novipirellula</taxon>
    </lineage>
</organism>
<dbReference type="Pfam" id="PF13687">
    <property type="entry name" value="DUF4153"/>
    <property type="match status" value="1"/>
</dbReference>
<feature type="transmembrane region" description="Helical" evidence="2">
    <location>
        <begin position="340"/>
        <end position="359"/>
    </location>
</feature>
<feature type="region of interest" description="Disordered" evidence="1">
    <location>
        <begin position="1"/>
        <end position="29"/>
    </location>
</feature>
<dbReference type="EMBL" id="SJPJ01000001">
    <property type="protein sequence ID" value="TWT79884.1"/>
    <property type="molecule type" value="Genomic_DNA"/>
</dbReference>
<feature type="transmembrane region" description="Helical" evidence="2">
    <location>
        <begin position="114"/>
        <end position="136"/>
    </location>
</feature>
<evidence type="ECO:0000313" key="3">
    <source>
        <dbReference type="EMBL" id="TWT79884.1"/>
    </source>
</evidence>
<evidence type="ECO:0000256" key="1">
    <source>
        <dbReference type="SAM" id="MobiDB-lite"/>
    </source>
</evidence>
<feature type="transmembrane region" description="Helical" evidence="2">
    <location>
        <begin position="308"/>
        <end position="328"/>
    </location>
</feature>
<feature type="transmembrane region" description="Helical" evidence="2">
    <location>
        <begin position="91"/>
        <end position="108"/>
    </location>
</feature>
<name>A0A5C5YXX9_9BACT</name>
<gene>
    <name evidence="3" type="ORF">CA13_12910</name>
</gene>